<dbReference type="PANTHER" id="PTHR44757">
    <property type="entry name" value="DIGUANYLATE CYCLASE DGCP"/>
    <property type="match status" value="1"/>
</dbReference>
<proteinExistence type="predicted"/>
<sequence length="773" mass="90119">MKQNEDKIKNKIIVIVIAYLIYVLSLVLNNTFFINLMFSIIFFILLYYFVSSIKNVKEYKLIWIALFSCFCVYSISYIACIIYENFYDINLKILDESQYIYMFVGILITFSVIRYFIKNIETLESIQLIIDISTITIIMTSFFWIVICDIEFKYIISDIDSIIALIYITMDIISLVIIYIIYRTMDELIKKKSIMLITIGILFYTVADLLYTYDIINDVYILDIFQNIFDIIPFIFFSIGSLYNSTEERNKKTEKLSLSYNSILNKKNKWIVFIPMVILLIIGRLGLSWIIFFVIVIFLHKFLSYYVTISNYNKHMLDKEIEMNVLLEKRVEERTKELSIANKKLRALSQSDVLSNLFNRRYFIERLEDMILLKKEDEKVAVLCMDLNRFKFINDSYGHDIGDKTLIELSNRFSSLLADNIIVARIGGDEFTFAIVGKFTKKEIEDFAIKIINLCEEPIIIGNHKLHVSINIGIDISKDKCDINLLLKNADIAMYHTKENIGLMYSFYDEKLKNKVKRKSDIEQLLRNINFDEEFSICYQPQFELTTKKIIGLEALIRWNNPLIGFVSPLEFINIAEECGMIIKIGYWVMKNAIKQVSYWNKKYNTKLTIGINVSPKQMNNIDFLDNLKELIIDNNIDPKLIDVEITENIKVNEEKIILNTLKELNKIGVSVSIDDFGTGYSSLSYIKKFSINKLKIDKILVDNIPSNNGDLQVIKAIIMMAKGLGVKTIAEGVEDEKQLNILRKLGCDEIQGYIWSKPLKPCEFEKKYLSSK</sequence>
<dbReference type="SMART" id="SM00052">
    <property type="entry name" value="EAL"/>
    <property type="match status" value="1"/>
</dbReference>
<evidence type="ECO:0000256" key="1">
    <source>
        <dbReference type="SAM" id="Phobius"/>
    </source>
</evidence>
<feature type="transmembrane region" description="Helical" evidence="1">
    <location>
        <begin position="128"/>
        <end position="147"/>
    </location>
</feature>
<dbReference type="Proteomes" id="UP000783390">
    <property type="component" value="Unassembled WGS sequence"/>
</dbReference>
<keyword evidence="1" id="KW-0472">Membrane</keyword>
<dbReference type="Gene3D" id="3.20.20.450">
    <property type="entry name" value="EAL domain"/>
    <property type="match status" value="1"/>
</dbReference>
<accession>A0ABS4F283</accession>
<feature type="transmembrane region" description="Helical" evidence="1">
    <location>
        <begin position="159"/>
        <end position="182"/>
    </location>
</feature>
<feature type="transmembrane region" description="Helical" evidence="1">
    <location>
        <begin position="34"/>
        <end position="50"/>
    </location>
</feature>
<organism evidence="4 5">
    <name type="scientific">Clostridium moniliforme</name>
    <dbReference type="NCBI Taxonomy" id="39489"/>
    <lineage>
        <taxon>Bacteria</taxon>
        <taxon>Bacillati</taxon>
        <taxon>Bacillota</taxon>
        <taxon>Clostridia</taxon>
        <taxon>Eubacteriales</taxon>
        <taxon>Clostridiaceae</taxon>
        <taxon>Clostridium</taxon>
    </lineage>
</organism>
<dbReference type="InterPro" id="IPR029787">
    <property type="entry name" value="Nucleotide_cyclase"/>
</dbReference>
<reference evidence="4 5" key="1">
    <citation type="submission" date="2021-03" db="EMBL/GenBank/DDBJ databases">
        <title>Genomic Encyclopedia of Type Strains, Phase IV (KMG-IV): sequencing the most valuable type-strain genomes for metagenomic binning, comparative biology and taxonomic classification.</title>
        <authorList>
            <person name="Goeker M."/>
        </authorList>
    </citation>
    <scope>NUCLEOTIDE SEQUENCE [LARGE SCALE GENOMIC DNA]</scope>
    <source>
        <strain evidence="4 5">DSM 3984</strain>
    </source>
</reference>
<dbReference type="PANTHER" id="PTHR44757:SF2">
    <property type="entry name" value="BIOFILM ARCHITECTURE MAINTENANCE PROTEIN MBAA"/>
    <property type="match status" value="1"/>
</dbReference>
<dbReference type="InterPro" id="IPR001633">
    <property type="entry name" value="EAL_dom"/>
</dbReference>
<dbReference type="SUPFAM" id="SSF141868">
    <property type="entry name" value="EAL domain-like"/>
    <property type="match status" value="1"/>
</dbReference>
<evidence type="ECO:0000313" key="5">
    <source>
        <dbReference type="Proteomes" id="UP000783390"/>
    </source>
</evidence>
<comment type="caution">
    <text evidence="4">The sequence shown here is derived from an EMBL/GenBank/DDBJ whole genome shotgun (WGS) entry which is preliminary data.</text>
</comment>
<dbReference type="RefSeq" id="WP_209797283.1">
    <property type="nucleotide sequence ID" value="NZ_JAGGJZ010000006.1"/>
</dbReference>
<feature type="transmembrane region" description="Helical" evidence="1">
    <location>
        <begin position="98"/>
        <end position="116"/>
    </location>
</feature>
<dbReference type="SUPFAM" id="SSF55073">
    <property type="entry name" value="Nucleotide cyclase"/>
    <property type="match status" value="1"/>
</dbReference>
<dbReference type="InterPro" id="IPR052155">
    <property type="entry name" value="Biofilm_reg_signaling"/>
</dbReference>
<dbReference type="InterPro" id="IPR035919">
    <property type="entry name" value="EAL_sf"/>
</dbReference>
<protein>
    <submittedName>
        <fullName evidence="4">Diguanylate cyclase (GGDEF)-like protein</fullName>
    </submittedName>
</protein>
<dbReference type="CDD" id="cd01948">
    <property type="entry name" value="EAL"/>
    <property type="match status" value="1"/>
</dbReference>
<dbReference type="PROSITE" id="PS50883">
    <property type="entry name" value="EAL"/>
    <property type="match status" value="1"/>
</dbReference>
<feature type="transmembrane region" description="Helical" evidence="1">
    <location>
        <begin position="219"/>
        <end position="243"/>
    </location>
</feature>
<name>A0ABS4F283_9CLOT</name>
<evidence type="ECO:0000259" key="2">
    <source>
        <dbReference type="PROSITE" id="PS50883"/>
    </source>
</evidence>
<gene>
    <name evidence="4" type="ORF">J2Z53_001958</name>
</gene>
<dbReference type="PROSITE" id="PS50887">
    <property type="entry name" value="GGDEF"/>
    <property type="match status" value="1"/>
</dbReference>
<dbReference type="NCBIfam" id="TIGR00254">
    <property type="entry name" value="GGDEF"/>
    <property type="match status" value="1"/>
</dbReference>
<keyword evidence="1" id="KW-1133">Transmembrane helix</keyword>
<dbReference type="InterPro" id="IPR000160">
    <property type="entry name" value="GGDEF_dom"/>
</dbReference>
<feature type="transmembrane region" description="Helical" evidence="1">
    <location>
        <begin position="12"/>
        <end position="28"/>
    </location>
</feature>
<evidence type="ECO:0000313" key="4">
    <source>
        <dbReference type="EMBL" id="MBP1890363.1"/>
    </source>
</evidence>
<feature type="transmembrane region" description="Helical" evidence="1">
    <location>
        <begin position="62"/>
        <end position="86"/>
    </location>
</feature>
<feature type="domain" description="GGDEF" evidence="3">
    <location>
        <begin position="378"/>
        <end position="510"/>
    </location>
</feature>
<keyword evidence="5" id="KW-1185">Reference proteome</keyword>
<evidence type="ECO:0000259" key="3">
    <source>
        <dbReference type="PROSITE" id="PS50887"/>
    </source>
</evidence>
<dbReference type="InterPro" id="IPR043128">
    <property type="entry name" value="Rev_trsase/Diguanyl_cyclase"/>
</dbReference>
<dbReference type="Gene3D" id="3.30.70.270">
    <property type="match status" value="1"/>
</dbReference>
<dbReference type="EMBL" id="JAGGJZ010000006">
    <property type="protein sequence ID" value="MBP1890363.1"/>
    <property type="molecule type" value="Genomic_DNA"/>
</dbReference>
<dbReference type="Pfam" id="PF00563">
    <property type="entry name" value="EAL"/>
    <property type="match status" value="1"/>
</dbReference>
<feature type="transmembrane region" description="Helical" evidence="1">
    <location>
        <begin position="194"/>
        <end position="213"/>
    </location>
</feature>
<dbReference type="SMART" id="SM00267">
    <property type="entry name" value="GGDEF"/>
    <property type="match status" value="1"/>
</dbReference>
<dbReference type="Pfam" id="PF00990">
    <property type="entry name" value="GGDEF"/>
    <property type="match status" value="1"/>
</dbReference>
<feature type="transmembrane region" description="Helical" evidence="1">
    <location>
        <begin position="270"/>
        <end position="299"/>
    </location>
</feature>
<dbReference type="CDD" id="cd01949">
    <property type="entry name" value="GGDEF"/>
    <property type="match status" value="1"/>
</dbReference>
<keyword evidence="1" id="KW-0812">Transmembrane</keyword>
<feature type="domain" description="EAL" evidence="2">
    <location>
        <begin position="519"/>
        <end position="773"/>
    </location>
</feature>